<evidence type="ECO:0000256" key="2">
    <source>
        <dbReference type="ARBA" id="ARBA00022643"/>
    </source>
</evidence>
<gene>
    <name evidence="5" type="ORF">J2Z43_001629</name>
</gene>
<dbReference type="RefSeq" id="WP_209456684.1">
    <property type="nucleotide sequence ID" value="NZ_BAAACS010000002.1"/>
</dbReference>
<reference evidence="5 6" key="1">
    <citation type="submission" date="2021-03" db="EMBL/GenBank/DDBJ databases">
        <title>Genomic Encyclopedia of Type Strains, Phase IV (KMG-IV): sequencing the most valuable type-strain genomes for metagenomic binning, comparative biology and taxonomic classification.</title>
        <authorList>
            <person name="Goeker M."/>
        </authorList>
    </citation>
    <scope>NUCLEOTIDE SEQUENCE [LARGE SCALE GENOMIC DNA]</scope>
    <source>
        <strain evidence="5 6">DSM 1289</strain>
    </source>
</reference>
<dbReference type="InterPro" id="IPR029479">
    <property type="entry name" value="Nitroreductase"/>
</dbReference>
<dbReference type="PANTHER" id="PTHR23026:SF90">
    <property type="entry name" value="IODOTYROSINE DEIODINASE 1"/>
    <property type="match status" value="1"/>
</dbReference>
<dbReference type="Pfam" id="PF00881">
    <property type="entry name" value="Nitroreductase"/>
    <property type="match status" value="1"/>
</dbReference>
<dbReference type="InterPro" id="IPR000415">
    <property type="entry name" value="Nitroreductase-like"/>
</dbReference>
<keyword evidence="6" id="KW-1185">Reference proteome</keyword>
<evidence type="ECO:0000313" key="6">
    <source>
        <dbReference type="Proteomes" id="UP000767291"/>
    </source>
</evidence>
<keyword evidence="2" id="KW-0288">FMN</keyword>
<protein>
    <submittedName>
        <fullName evidence="5">Nitroreductase</fullName>
    </submittedName>
</protein>
<evidence type="ECO:0000256" key="3">
    <source>
        <dbReference type="ARBA" id="ARBA00023002"/>
    </source>
</evidence>
<keyword evidence="3" id="KW-0560">Oxidoreductase</keyword>
<feature type="domain" description="Nitroreductase" evidence="4">
    <location>
        <begin position="8"/>
        <end position="167"/>
    </location>
</feature>
<dbReference type="Proteomes" id="UP000767291">
    <property type="component" value="Unassembled WGS sequence"/>
</dbReference>
<proteinExistence type="predicted"/>
<accession>A0ABS4EBC1</accession>
<evidence type="ECO:0000256" key="1">
    <source>
        <dbReference type="ARBA" id="ARBA00022630"/>
    </source>
</evidence>
<dbReference type="InterPro" id="IPR050627">
    <property type="entry name" value="Nitroreductase/BluB"/>
</dbReference>
<evidence type="ECO:0000259" key="4">
    <source>
        <dbReference type="Pfam" id="PF00881"/>
    </source>
</evidence>
<keyword evidence="1" id="KW-0285">Flavoprotein</keyword>
<organism evidence="5 6">
    <name type="scientific">Metaclostridioides mangenotii</name>
    <dbReference type="NCBI Taxonomy" id="1540"/>
    <lineage>
        <taxon>Bacteria</taxon>
        <taxon>Bacillati</taxon>
        <taxon>Bacillota</taxon>
        <taxon>Clostridia</taxon>
        <taxon>Peptostreptococcales</taxon>
        <taxon>Peptostreptococcaceae</taxon>
        <taxon>Metaclostridioides</taxon>
    </lineage>
</organism>
<dbReference type="SUPFAM" id="SSF55469">
    <property type="entry name" value="FMN-dependent nitroreductase-like"/>
    <property type="match status" value="1"/>
</dbReference>
<sequence length="186" mass="21560">MDILECINNKRSGRSYTDQEITDETFNELLNLGVKASTGSNEQPWGFVIIKDKEEIDKLNDITKKYVADNLEKLPYFKQYESWLHNPKMSLLNRSPYLLLIFGNTDSHWHVYDCTLAAGNIMLAAHSMGIGTCWVGFAEHVCNTKEFKEKYNVPENYELVTTLSMGYMRKELDPPVRKEPKVFYCK</sequence>
<evidence type="ECO:0000313" key="5">
    <source>
        <dbReference type="EMBL" id="MBP1855236.1"/>
    </source>
</evidence>
<name>A0ABS4EBC1_9FIRM</name>
<dbReference type="PANTHER" id="PTHR23026">
    <property type="entry name" value="NADPH NITROREDUCTASE"/>
    <property type="match status" value="1"/>
</dbReference>
<comment type="caution">
    <text evidence="5">The sequence shown here is derived from an EMBL/GenBank/DDBJ whole genome shotgun (WGS) entry which is preliminary data.</text>
</comment>
<dbReference type="Gene3D" id="3.40.109.10">
    <property type="entry name" value="NADH Oxidase"/>
    <property type="match status" value="1"/>
</dbReference>
<dbReference type="CDD" id="cd02062">
    <property type="entry name" value="Nitro_FMN_reductase"/>
    <property type="match status" value="1"/>
</dbReference>
<dbReference type="EMBL" id="JAGGJX010000002">
    <property type="protein sequence ID" value="MBP1855236.1"/>
    <property type="molecule type" value="Genomic_DNA"/>
</dbReference>